<dbReference type="InterPro" id="IPR005632">
    <property type="entry name" value="Chaperone_Skp"/>
</dbReference>
<evidence type="ECO:0000256" key="2">
    <source>
        <dbReference type="ARBA" id="ARBA00022729"/>
    </source>
</evidence>
<protein>
    <submittedName>
        <fullName evidence="5">Periplasmic chaperone for outer membrane proteins Skp</fullName>
    </submittedName>
</protein>
<dbReference type="PANTHER" id="PTHR35089:SF1">
    <property type="entry name" value="CHAPERONE PROTEIN SKP"/>
    <property type="match status" value="1"/>
</dbReference>
<evidence type="ECO:0000313" key="6">
    <source>
        <dbReference type="Proteomes" id="UP000184480"/>
    </source>
</evidence>
<dbReference type="GO" id="GO:0051082">
    <property type="term" value="F:unfolded protein binding"/>
    <property type="evidence" value="ECO:0007669"/>
    <property type="project" value="InterPro"/>
</dbReference>
<dbReference type="OrthoDB" id="9788552at2"/>
<feature type="chain" id="PRO_5009909280" evidence="4">
    <location>
        <begin position="19"/>
        <end position="171"/>
    </location>
</feature>
<accession>A0A1M5CD64</accession>
<comment type="similarity">
    <text evidence="1">Belongs to the Skp family.</text>
</comment>
<dbReference type="SMART" id="SM00935">
    <property type="entry name" value="OmpH"/>
    <property type="match status" value="1"/>
</dbReference>
<sequence length="171" mass="19629">MKKLVLLFGLFVAFTASSYSQKFALIDMEYILKNISSYETANQQLEAVSKKWQSEVETAQQQVQNMYKSYQSEQVFLSAEQKTKKENEIVEKEKEAQELKRKYFGADGELFKRREALIKPIQDDIYNAVKEISEAKGYQLILDRASASSVIFASPRIDISNEVLAKLGYSK</sequence>
<evidence type="ECO:0000256" key="3">
    <source>
        <dbReference type="SAM" id="Coils"/>
    </source>
</evidence>
<dbReference type="GO" id="GO:0005829">
    <property type="term" value="C:cytosol"/>
    <property type="evidence" value="ECO:0007669"/>
    <property type="project" value="TreeGrafter"/>
</dbReference>
<keyword evidence="6" id="KW-1185">Reference proteome</keyword>
<dbReference type="GO" id="GO:0050821">
    <property type="term" value="P:protein stabilization"/>
    <property type="evidence" value="ECO:0007669"/>
    <property type="project" value="TreeGrafter"/>
</dbReference>
<dbReference type="AlphaFoldDB" id="A0A1M5CD64"/>
<dbReference type="EMBL" id="FQUC01000007">
    <property type="protein sequence ID" value="SHF52630.1"/>
    <property type="molecule type" value="Genomic_DNA"/>
</dbReference>
<evidence type="ECO:0000313" key="5">
    <source>
        <dbReference type="EMBL" id="SHF52630.1"/>
    </source>
</evidence>
<keyword evidence="2 4" id="KW-0732">Signal</keyword>
<feature type="coiled-coil region" evidence="3">
    <location>
        <begin position="35"/>
        <end position="102"/>
    </location>
</feature>
<reference evidence="6" key="1">
    <citation type="submission" date="2016-11" db="EMBL/GenBank/DDBJ databases">
        <authorList>
            <person name="Varghese N."/>
            <person name="Submissions S."/>
        </authorList>
    </citation>
    <scope>NUCLEOTIDE SEQUENCE [LARGE SCALE GENOMIC DNA]</scope>
    <source>
        <strain evidence="6">DSM 27370</strain>
    </source>
</reference>
<organism evidence="5 6">
    <name type="scientific">Dysgonomonas macrotermitis</name>
    <dbReference type="NCBI Taxonomy" id="1346286"/>
    <lineage>
        <taxon>Bacteria</taxon>
        <taxon>Pseudomonadati</taxon>
        <taxon>Bacteroidota</taxon>
        <taxon>Bacteroidia</taxon>
        <taxon>Bacteroidales</taxon>
        <taxon>Dysgonomonadaceae</taxon>
        <taxon>Dysgonomonas</taxon>
    </lineage>
</organism>
<dbReference type="RefSeq" id="WP_062179545.1">
    <property type="nucleotide sequence ID" value="NZ_BBXL01000007.1"/>
</dbReference>
<feature type="signal peptide" evidence="4">
    <location>
        <begin position="1"/>
        <end position="18"/>
    </location>
</feature>
<proteinExistence type="inferred from homology"/>
<evidence type="ECO:0000256" key="1">
    <source>
        <dbReference type="ARBA" id="ARBA00009091"/>
    </source>
</evidence>
<dbReference type="Proteomes" id="UP000184480">
    <property type="component" value="Unassembled WGS sequence"/>
</dbReference>
<gene>
    <name evidence="5" type="ORF">SAMN05444362_107124</name>
</gene>
<dbReference type="Gene3D" id="3.30.910.20">
    <property type="entry name" value="Skp domain"/>
    <property type="match status" value="1"/>
</dbReference>
<dbReference type="PANTHER" id="PTHR35089">
    <property type="entry name" value="CHAPERONE PROTEIN SKP"/>
    <property type="match status" value="1"/>
</dbReference>
<evidence type="ECO:0000256" key="4">
    <source>
        <dbReference type="SAM" id="SignalP"/>
    </source>
</evidence>
<name>A0A1M5CD64_9BACT</name>
<dbReference type="InterPro" id="IPR024930">
    <property type="entry name" value="Skp_dom_sf"/>
</dbReference>
<dbReference type="SUPFAM" id="SSF111384">
    <property type="entry name" value="OmpH-like"/>
    <property type="match status" value="1"/>
</dbReference>
<dbReference type="STRING" id="1346286.SAMN05444362_107124"/>
<dbReference type="Pfam" id="PF03938">
    <property type="entry name" value="OmpH"/>
    <property type="match status" value="1"/>
</dbReference>
<keyword evidence="3" id="KW-0175">Coiled coil</keyword>